<keyword evidence="1" id="KW-0808">Transferase</keyword>
<keyword evidence="6" id="KW-0723">Serine/threonine-protein kinase</keyword>
<name>A0A5C1AJ72_9BACT</name>
<proteinExistence type="predicted"/>
<dbReference type="InterPro" id="IPR008271">
    <property type="entry name" value="Ser/Thr_kinase_AS"/>
</dbReference>
<dbReference type="EMBL" id="CP042425">
    <property type="protein sequence ID" value="QEL19231.1"/>
    <property type="molecule type" value="Genomic_DNA"/>
</dbReference>
<evidence type="ECO:0000256" key="3">
    <source>
        <dbReference type="ARBA" id="ARBA00022777"/>
    </source>
</evidence>
<keyword evidence="4" id="KW-0067">ATP-binding</keyword>
<dbReference type="PROSITE" id="PS50011">
    <property type="entry name" value="PROTEIN_KINASE_DOM"/>
    <property type="match status" value="1"/>
</dbReference>
<sequence length="286" mass="31756">MNRFEPAQTSVQMALTGFRSLAKIGAGSQKIVFRAERNDGNVCAVKLYPVDTVQRGSRAEREIQAITAVTGPQFATFHGMRRLPIEGVEFVVIEEEFIDGDTLKSRMSGTPLPISFVRHLGGQLLEALRVIEACRLVHRDIKPDNVMISSADRVVVIDFGIVRHLDESSLTATWAPRGPMTLAYAAPEQVSNDKAAIAIRTDLYAMGLVLYEAATGFNPITTGVSRDTIPGRILTHSPEELARVRPDVPAEFSRFVHRLVEKQAHRRPQTVQAARQLFDRIQWSSL</sequence>
<dbReference type="SUPFAM" id="SSF56112">
    <property type="entry name" value="Protein kinase-like (PK-like)"/>
    <property type="match status" value="1"/>
</dbReference>
<gene>
    <name evidence="6" type="ORF">PX52LOC_06293</name>
</gene>
<dbReference type="PROSITE" id="PS00108">
    <property type="entry name" value="PROTEIN_KINASE_ST"/>
    <property type="match status" value="1"/>
</dbReference>
<dbReference type="KEGG" id="lrs:PX52LOC_06293"/>
<dbReference type="Pfam" id="PF00069">
    <property type="entry name" value="Pkinase"/>
    <property type="match status" value="1"/>
</dbReference>
<evidence type="ECO:0000313" key="6">
    <source>
        <dbReference type="EMBL" id="QEL19231.1"/>
    </source>
</evidence>
<reference evidence="7" key="1">
    <citation type="submission" date="2019-08" db="EMBL/GenBank/DDBJ databases">
        <title>Limnoglobus roseus gen. nov., sp. nov., a novel freshwater planctomycete with a giant genome from the family Gemmataceae.</title>
        <authorList>
            <person name="Kulichevskaya I.S."/>
            <person name="Naumoff D.G."/>
            <person name="Miroshnikov K."/>
            <person name="Ivanova A."/>
            <person name="Philippov D.A."/>
            <person name="Hakobyan A."/>
            <person name="Rijpstra I.C."/>
            <person name="Sinninghe Damste J.S."/>
            <person name="Liesack W."/>
            <person name="Dedysh S.N."/>
        </authorList>
    </citation>
    <scope>NUCLEOTIDE SEQUENCE [LARGE SCALE GENOMIC DNA]</scope>
    <source>
        <strain evidence="7">PX52</strain>
    </source>
</reference>
<evidence type="ECO:0000256" key="1">
    <source>
        <dbReference type="ARBA" id="ARBA00022679"/>
    </source>
</evidence>
<dbReference type="AlphaFoldDB" id="A0A5C1AJ72"/>
<organism evidence="6 7">
    <name type="scientific">Limnoglobus roseus</name>
    <dbReference type="NCBI Taxonomy" id="2598579"/>
    <lineage>
        <taxon>Bacteria</taxon>
        <taxon>Pseudomonadati</taxon>
        <taxon>Planctomycetota</taxon>
        <taxon>Planctomycetia</taxon>
        <taxon>Gemmatales</taxon>
        <taxon>Gemmataceae</taxon>
        <taxon>Limnoglobus</taxon>
    </lineage>
</organism>
<dbReference type="InterPro" id="IPR011009">
    <property type="entry name" value="Kinase-like_dom_sf"/>
</dbReference>
<accession>A0A5C1AJ72</accession>
<dbReference type="OrthoDB" id="6111975at2"/>
<evidence type="ECO:0000313" key="7">
    <source>
        <dbReference type="Proteomes" id="UP000324974"/>
    </source>
</evidence>
<evidence type="ECO:0000256" key="2">
    <source>
        <dbReference type="ARBA" id="ARBA00022741"/>
    </source>
</evidence>
<feature type="domain" description="Protein kinase" evidence="5">
    <location>
        <begin position="18"/>
        <end position="279"/>
    </location>
</feature>
<dbReference type="PANTHER" id="PTHR43289:SF6">
    <property type="entry name" value="SERINE_THREONINE-PROTEIN KINASE NEKL-3"/>
    <property type="match status" value="1"/>
</dbReference>
<dbReference type="PANTHER" id="PTHR43289">
    <property type="entry name" value="MITOGEN-ACTIVATED PROTEIN KINASE KINASE KINASE 20-RELATED"/>
    <property type="match status" value="1"/>
</dbReference>
<protein>
    <submittedName>
        <fullName evidence="6">Serine/threonine protein kinase</fullName>
    </submittedName>
</protein>
<evidence type="ECO:0000256" key="4">
    <source>
        <dbReference type="ARBA" id="ARBA00022840"/>
    </source>
</evidence>
<keyword evidence="2" id="KW-0547">Nucleotide-binding</keyword>
<dbReference type="CDD" id="cd14014">
    <property type="entry name" value="STKc_PknB_like"/>
    <property type="match status" value="1"/>
</dbReference>
<dbReference type="Gene3D" id="1.10.510.10">
    <property type="entry name" value="Transferase(Phosphotransferase) domain 1"/>
    <property type="match status" value="1"/>
</dbReference>
<dbReference type="Gene3D" id="3.30.200.20">
    <property type="entry name" value="Phosphorylase Kinase, domain 1"/>
    <property type="match status" value="1"/>
</dbReference>
<dbReference type="GO" id="GO:0004674">
    <property type="term" value="F:protein serine/threonine kinase activity"/>
    <property type="evidence" value="ECO:0007669"/>
    <property type="project" value="UniProtKB-KW"/>
</dbReference>
<dbReference type="SMART" id="SM00220">
    <property type="entry name" value="S_TKc"/>
    <property type="match status" value="1"/>
</dbReference>
<keyword evidence="3 6" id="KW-0418">Kinase</keyword>
<evidence type="ECO:0000259" key="5">
    <source>
        <dbReference type="PROSITE" id="PS50011"/>
    </source>
</evidence>
<dbReference type="InterPro" id="IPR000719">
    <property type="entry name" value="Prot_kinase_dom"/>
</dbReference>
<dbReference type="GO" id="GO:0005524">
    <property type="term" value="F:ATP binding"/>
    <property type="evidence" value="ECO:0007669"/>
    <property type="project" value="UniProtKB-KW"/>
</dbReference>
<dbReference type="Proteomes" id="UP000324974">
    <property type="component" value="Chromosome"/>
</dbReference>
<keyword evidence="7" id="KW-1185">Reference proteome</keyword>